<protein>
    <submittedName>
        <fullName evidence="1">Uncharacterized protein</fullName>
    </submittedName>
</protein>
<dbReference type="Proteomes" id="UP000886520">
    <property type="component" value="Chromosome 11"/>
</dbReference>
<reference evidence="1" key="1">
    <citation type="submission" date="2021-01" db="EMBL/GenBank/DDBJ databases">
        <title>Adiantum capillus-veneris genome.</title>
        <authorList>
            <person name="Fang Y."/>
            <person name="Liao Q."/>
        </authorList>
    </citation>
    <scope>NUCLEOTIDE SEQUENCE</scope>
    <source>
        <strain evidence="1">H3</strain>
        <tissue evidence="1">Leaf</tissue>
    </source>
</reference>
<keyword evidence="2" id="KW-1185">Reference proteome</keyword>
<comment type="caution">
    <text evidence="1">The sequence shown here is derived from an EMBL/GenBank/DDBJ whole genome shotgun (WGS) entry which is preliminary data.</text>
</comment>
<gene>
    <name evidence="1" type="ORF">GOP47_0011894</name>
</gene>
<dbReference type="EMBL" id="JABFUD020000011">
    <property type="protein sequence ID" value="KAI5073881.1"/>
    <property type="molecule type" value="Genomic_DNA"/>
</dbReference>
<organism evidence="1 2">
    <name type="scientific">Adiantum capillus-veneris</name>
    <name type="common">Maidenhair fern</name>
    <dbReference type="NCBI Taxonomy" id="13818"/>
    <lineage>
        <taxon>Eukaryota</taxon>
        <taxon>Viridiplantae</taxon>
        <taxon>Streptophyta</taxon>
        <taxon>Embryophyta</taxon>
        <taxon>Tracheophyta</taxon>
        <taxon>Polypodiopsida</taxon>
        <taxon>Polypodiidae</taxon>
        <taxon>Polypodiales</taxon>
        <taxon>Pteridineae</taxon>
        <taxon>Pteridaceae</taxon>
        <taxon>Vittarioideae</taxon>
        <taxon>Adiantum</taxon>
    </lineage>
</organism>
<sequence>MLSEEEQWSWQSMRRALFLAFYDPPKLFCTIENGSQLIESWNELQPQYWESLETSASQVCLPHDGFDFDMHSGMVTVDDEGYESDEETSSCSDGGESFDDELRSFILAKLKVKEAIHHSFESLGSQSEV</sequence>
<proteinExistence type="predicted"/>
<accession>A0A9D4UTR3</accession>
<name>A0A9D4UTR3_ADICA</name>
<evidence type="ECO:0000313" key="2">
    <source>
        <dbReference type="Proteomes" id="UP000886520"/>
    </source>
</evidence>
<evidence type="ECO:0000313" key="1">
    <source>
        <dbReference type="EMBL" id="KAI5073881.1"/>
    </source>
</evidence>
<dbReference type="AlphaFoldDB" id="A0A9D4UTR3"/>